<evidence type="ECO:0008006" key="4">
    <source>
        <dbReference type="Google" id="ProtNLM"/>
    </source>
</evidence>
<dbReference type="OrthoDB" id="3172239at2759"/>
<organism evidence="2 3">
    <name type="scientific">Cyclocybe aegerita</name>
    <name type="common">Black poplar mushroom</name>
    <name type="synonym">Agrocybe aegerita</name>
    <dbReference type="NCBI Taxonomy" id="1973307"/>
    <lineage>
        <taxon>Eukaryota</taxon>
        <taxon>Fungi</taxon>
        <taxon>Dikarya</taxon>
        <taxon>Basidiomycota</taxon>
        <taxon>Agaricomycotina</taxon>
        <taxon>Agaricomycetes</taxon>
        <taxon>Agaricomycetidae</taxon>
        <taxon>Agaricales</taxon>
        <taxon>Agaricineae</taxon>
        <taxon>Bolbitiaceae</taxon>
        <taxon>Cyclocybe</taxon>
    </lineage>
</organism>
<keyword evidence="1" id="KW-0812">Transmembrane</keyword>
<dbReference type="Proteomes" id="UP000467700">
    <property type="component" value="Unassembled WGS sequence"/>
</dbReference>
<keyword evidence="3" id="KW-1185">Reference proteome</keyword>
<dbReference type="Gene3D" id="3.80.10.10">
    <property type="entry name" value="Ribonuclease Inhibitor"/>
    <property type="match status" value="1"/>
</dbReference>
<comment type="caution">
    <text evidence="2">The sequence shown here is derived from an EMBL/GenBank/DDBJ whole genome shotgun (WGS) entry which is preliminary data.</text>
</comment>
<dbReference type="EMBL" id="CACVBS010000053">
    <property type="protein sequence ID" value="CAA7266211.1"/>
    <property type="molecule type" value="Genomic_DNA"/>
</dbReference>
<evidence type="ECO:0000313" key="2">
    <source>
        <dbReference type="EMBL" id="CAA7266211.1"/>
    </source>
</evidence>
<feature type="transmembrane region" description="Helical" evidence="1">
    <location>
        <begin position="20"/>
        <end position="38"/>
    </location>
</feature>
<dbReference type="SUPFAM" id="SSF52047">
    <property type="entry name" value="RNI-like"/>
    <property type="match status" value="1"/>
</dbReference>
<evidence type="ECO:0000256" key="1">
    <source>
        <dbReference type="SAM" id="Phobius"/>
    </source>
</evidence>
<sequence length="552" mass="61734">MATNLQSTRRTATSHSSLTAPIFALPVELLFVIFLAVVSDDDDNDDPFADKERPREWRDLVSVSRVCQHWRSVTLQGASDLWGMVLGLCLSSGETSTRRNNLVMDELLRRTDNAPLSIKISLPFENRDPLLLSRPAWRNTLQNASRFRAFHFSFNSPIKIEPLIADFFTRPAPLLEEFSWKVGPTYTHLLRHLPQEPLFAGDAPNLRRVTIDGARFSLEMFSGLNLTHLHVTRNITYRAPCVSKWIELLREQPSLEELTLKQCVVDDDDSEITSTKARLPRLRSFVLAQATACCIQLLDRLELPSLNHLEVVASSIYPSAQMDALTDVLSKHLASERWALKPFSRLTMAIDSSWPSVQIDAHDAHKTKTLSICYCCTFLSSSGLVPAVEGVAYDPDGDDISERGAFTDSTDDENDQTAFWVDELNGVTDRGELKLDAGYATPEEAPGAEIFRDTIANLFNKMSNFGLLSKCTNLALDIRRSPPQLMPLIRDCLQSLDAVSEVEISLRSPVNDVIRLFNECPGSVRQIQPNAIDGHLRPSALDDAPTVYLKVV</sequence>
<keyword evidence="1" id="KW-1133">Transmembrane helix</keyword>
<proteinExistence type="predicted"/>
<accession>A0A8S0XUS8</accession>
<protein>
    <recommendedName>
        <fullName evidence="4">F-box domain-containing protein</fullName>
    </recommendedName>
</protein>
<reference evidence="2 3" key="1">
    <citation type="submission" date="2020-01" db="EMBL/GenBank/DDBJ databases">
        <authorList>
            <person name="Gupta K D."/>
        </authorList>
    </citation>
    <scope>NUCLEOTIDE SEQUENCE [LARGE SCALE GENOMIC DNA]</scope>
</reference>
<name>A0A8S0XUS8_CYCAE</name>
<keyword evidence="1" id="KW-0472">Membrane</keyword>
<dbReference type="InterPro" id="IPR032675">
    <property type="entry name" value="LRR_dom_sf"/>
</dbReference>
<evidence type="ECO:0000313" key="3">
    <source>
        <dbReference type="Proteomes" id="UP000467700"/>
    </source>
</evidence>
<gene>
    <name evidence="2" type="ORF">AAE3_LOCUS8435</name>
</gene>
<dbReference type="AlphaFoldDB" id="A0A8S0XUS8"/>